<name>A0A2M7XMU9_9BACT</name>
<dbReference type="GO" id="GO:0010041">
    <property type="term" value="P:response to iron(III) ion"/>
    <property type="evidence" value="ECO:0007669"/>
    <property type="project" value="TreeGrafter"/>
</dbReference>
<dbReference type="Proteomes" id="UP000230518">
    <property type="component" value="Unassembled WGS sequence"/>
</dbReference>
<gene>
    <name evidence="10" type="ORF">CO168_02660</name>
</gene>
<keyword evidence="6 8" id="KW-1133">Transmembrane helix</keyword>
<dbReference type="AlphaFoldDB" id="A0A2M7XMU9"/>
<feature type="domain" description="ArnT-like N-terminal" evidence="9">
    <location>
        <begin position="28"/>
        <end position="151"/>
    </location>
</feature>
<sequence length="526" mass="62077">MGVVITIDYRNIIFMVDIVKKNWIIFLIFILALFLRIYRLDYLELFGDELDAGYQSYSLLTTGRDYRGNLLPTYIHSFSEWRAPGLMYVMMPFISIFGLDEWGVRVGPVVFGVLSILGFYLLLLKINVSKNICLISAFLLAVTPWHIQYSRSGFEITLLSCLLIFGLYFLIIKRFFISAILLGFSLYTYSIANILMPLLIVLTLYFYKINFKNFFRFVLIGLFFSLPIVYQLFFGHVGDRFGTLNILTNKDVVAEVNDYRNGSGNTFISKIFYNKYTISIKKILFNYSNAFGSNFLFNEGDVTFRHSLHQVGNLFWVELPLVLWGIIQIIKRRKYFWIMGFLLIAPLASSLTIDGYNHATRLFLMVFPLSFLAAYGLANIKKFKLFFILMLLFEFSRFQYYYWNFYRNQSWRWWHTGYKESMQYISENKDKYEKVVMDNSYEPALIRFLFWNKIDSEKVFELDDSRDYFCIDSRFCFSRNLKKEGLGKGILYLISEERSGGKDWGEVLKTVYNYQNSPIFYLVSEK</sequence>
<dbReference type="GO" id="GO:0006493">
    <property type="term" value="P:protein O-linked glycosylation"/>
    <property type="evidence" value="ECO:0007669"/>
    <property type="project" value="InterPro"/>
</dbReference>
<evidence type="ECO:0000256" key="2">
    <source>
        <dbReference type="ARBA" id="ARBA00022475"/>
    </source>
</evidence>
<dbReference type="InterPro" id="IPR050297">
    <property type="entry name" value="LipidA_mod_glycosyltrf_83"/>
</dbReference>
<proteinExistence type="predicted"/>
<comment type="subcellular location">
    <subcellularLocation>
        <location evidence="1">Cell membrane</location>
        <topology evidence="1">Multi-pass membrane protein</topology>
    </subcellularLocation>
</comment>
<evidence type="ECO:0000313" key="11">
    <source>
        <dbReference type="Proteomes" id="UP000230518"/>
    </source>
</evidence>
<dbReference type="GO" id="GO:0016763">
    <property type="term" value="F:pentosyltransferase activity"/>
    <property type="evidence" value="ECO:0007669"/>
    <property type="project" value="TreeGrafter"/>
</dbReference>
<dbReference type="PANTHER" id="PTHR33908">
    <property type="entry name" value="MANNOSYLTRANSFERASE YKCB-RELATED"/>
    <property type="match status" value="1"/>
</dbReference>
<keyword evidence="7 8" id="KW-0472">Membrane</keyword>
<keyword evidence="3" id="KW-0328">Glycosyltransferase</keyword>
<feature type="transmembrane region" description="Helical" evidence="8">
    <location>
        <begin position="359"/>
        <end position="378"/>
    </location>
</feature>
<feature type="transmembrane region" description="Helical" evidence="8">
    <location>
        <begin position="213"/>
        <end position="233"/>
    </location>
</feature>
<feature type="transmembrane region" description="Helical" evidence="8">
    <location>
        <begin position="335"/>
        <end position="353"/>
    </location>
</feature>
<accession>A0A2M7XMU9</accession>
<dbReference type="PANTHER" id="PTHR33908:SF3">
    <property type="entry name" value="UNDECAPRENYL PHOSPHATE-ALPHA-4-AMINO-4-DEOXY-L-ARABINOSE ARABINOSYL TRANSFERASE"/>
    <property type="match status" value="1"/>
</dbReference>
<evidence type="ECO:0000256" key="8">
    <source>
        <dbReference type="SAM" id="Phobius"/>
    </source>
</evidence>
<dbReference type="GO" id="GO:0000030">
    <property type="term" value="F:mannosyltransferase activity"/>
    <property type="evidence" value="ECO:0007669"/>
    <property type="project" value="InterPro"/>
</dbReference>
<protein>
    <recommendedName>
        <fullName evidence="9">ArnT-like N-terminal domain-containing protein</fullName>
    </recommendedName>
</protein>
<evidence type="ECO:0000256" key="6">
    <source>
        <dbReference type="ARBA" id="ARBA00022989"/>
    </source>
</evidence>
<feature type="transmembrane region" description="Helical" evidence="8">
    <location>
        <begin position="184"/>
        <end position="207"/>
    </location>
</feature>
<dbReference type="InterPro" id="IPR003342">
    <property type="entry name" value="ArnT-like_N"/>
</dbReference>
<keyword evidence="5 8" id="KW-0812">Transmembrane</keyword>
<evidence type="ECO:0000256" key="5">
    <source>
        <dbReference type="ARBA" id="ARBA00022692"/>
    </source>
</evidence>
<evidence type="ECO:0000259" key="9">
    <source>
        <dbReference type="Pfam" id="PF02366"/>
    </source>
</evidence>
<feature type="transmembrane region" description="Helical" evidence="8">
    <location>
        <begin position="12"/>
        <end position="35"/>
    </location>
</feature>
<evidence type="ECO:0000256" key="4">
    <source>
        <dbReference type="ARBA" id="ARBA00022679"/>
    </source>
</evidence>
<evidence type="ECO:0000313" key="10">
    <source>
        <dbReference type="EMBL" id="PJA50895.1"/>
    </source>
</evidence>
<feature type="transmembrane region" description="Helical" evidence="8">
    <location>
        <begin position="131"/>
        <end position="147"/>
    </location>
</feature>
<feature type="transmembrane region" description="Helical" evidence="8">
    <location>
        <begin position="105"/>
        <end position="124"/>
    </location>
</feature>
<organism evidence="10 11">
    <name type="scientific">Candidatus Shapirobacteria bacterium CG_4_9_14_3_um_filter_36_12</name>
    <dbReference type="NCBI Taxonomy" id="1974877"/>
    <lineage>
        <taxon>Bacteria</taxon>
        <taxon>Candidatus Shapironibacteriota</taxon>
    </lineage>
</organism>
<dbReference type="EMBL" id="PFWO01000051">
    <property type="protein sequence ID" value="PJA50895.1"/>
    <property type="molecule type" value="Genomic_DNA"/>
</dbReference>
<evidence type="ECO:0000256" key="3">
    <source>
        <dbReference type="ARBA" id="ARBA00022676"/>
    </source>
</evidence>
<keyword evidence="2" id="KW-1003">Cell membrane</keyword>
<feature type="transmembrane region" description="Helical" evidence="8">
    <location>
        <begin position="153"/>
        <end position="172"/>
    </location>
</feature>
<evidence type="ECO:0000256" key="1">
    <source>
        <dbReference type="ARBA" id="ARBA00004651"/>
    </source>
</evidence>
<dbReference type="GO" id="GO:0009103">
    <property type="term" value="P:lipopolysaccharide biosynthetic process"/>
    <property type="evidence" value="ECO:0007669"/>
    <property type="project" value="UniProtKB-ARBA"/>
</dbReference>
<dbReference type="GO" id="GO:0005886">
    <property type="term" value="C:plasma membrane"/>
    <property type="evidence" value="ECO:0007669"/>
    <property type="project" value="UniProtKB-SubCell"/>
</dbReference>
<comment type="caution">
    <text evidence="10">The sequence shown here is derived from an EMBL/GenBank/DDBJ whole genome shotgun (WGS) entry which is preliminary data.</text>
</comment>
<reference evidence="11" key="1">
    <citation type="submission" date="2017-09" db="EMBL/GenBank/DDBJ databases">
        <title>Depth-based differentiation of microbial function through sediment-hosted aquifers and enrichment of novel symbionts in the deep terrestrial subsurface.</title>
        <authorList>
            <person name="Probst A.J."/>
            <person name="Ladd B."/>
            <person name="Jarett J.K."/>
            <person name="Geller-Mcgrath D.E."/>
            <person name="Sieber C.M.K."/>
            <person name="Emerson J.B."/>
            <person name="Anantharaman K."/>
            <person name="Thomas B.C."/>
            <person name="Malmstrom R."/>
            <person name="Stieglmeier M."/>
            <person name="Klingl A."/>
            <person name="Woyke T."/>
            <person name="Ryan C.M."/>
            <person name="Banfield J.F."/>
        </authorList>
    </citation>
    <scope>NUCLEOTIDE SEQUENCE [LARGE SCALE GENOMIC DNA]</scope>
</reference>
<dbReference type="Pfam" id="PF02366">
    <property type="entry name" value="PMT"/>
    <property type="match status" value="1"/>
</dbReference>
<keyword evidence="4" id="KW-0808">Transferase</keyword>
<evidence type="ECO:0000256" key="7">
    <source>
        <dbReference type="ARBA" id="ARBA00023136"/>
    </source>
</evidence>